<reference evidence="18" key="1">
    <citation type="journal article" date="2020" name="Microb. Genom.">
        <title>Genetic diversity of clinical and environmental Mucorales isolates obtained from an investigation of mucormycosis cases among solid organ transplant recipients.</title>
        <authorList>
            <person name="Nguyen M.H."/>
            <person name="Kaul D."/>
            <person name="Muto C."/>
            <person name="Cheng S.J."/>
            <person name="Richter R.A."/>
            <person name="Bruno V.M."/>
            <person name="Liu G."/>
            <person name="Beyhan S."/>
            <person name="Sundermann A.J."/>
            <person name="Mounaud S."/>
            <person name="Pasculle A.W."/>
            <person name="Nierman W.C."/>
            <person name="Driscoll E."/>
            <person name="Cumbie R."/>
            <person name="Clancy C.J."/>
            <person name="Dupont C.L."/>
        </authorList>
    </citation>
    <scope>NUCLEOTIDE SEQUENCE</scope>
    <source>
        <strain evidence="18">GL11</strain>
    </source>
</reference>
<evidence type="ECO:0000256" key="6">
    <source>
        <dbReference type="ARBA" id="ARBA00022454"/>
    </source>
</evidence>
<feature type="domain" description="CUE" evidence="17">
    <location>
        <begin position="30"/>
        <end position="73"/>
    </location>
</feature>
<keyword evidence="10" id="KW-0833">Ubl conjugation pathway</keyword>
<name>A0A9P6X812_RHIOR</name>
<comment type="similarity">
    <text evidence="4">Belongs to the DEF1 family.</text>
</comment>
<keyword evidence="13" id="KW-0238">DNA-binding</keyword>
<keyword evidence="8" id="KW-0597">Phosphoprotein</keyword>
<organism evidence="18 19">
    <name type="scientific">Rhizopus oryzae</name>
    <name type="common">Mucormycosis agent</name>
    <name type="synonym">Rhizopus arrhizus var. delemar</name>
    <dbReference type="NCBI Taxonomy" id="64495"/>
    <lineage>
        <taxon>Eukaryota</taxon>
        <taxon>Fungi</taxon>
        <taxon>Fungi incertae sedis</taxon>
        <taxon>Mucoromycota</taxon>
        <taxon>Mucoromycotina</taxon>
        <taxon>Mucoromycetes</taxon>
        <taxon>Mucorales</taxon>
        <taxon>Mucorineae</taxon>
        <taxon>Rhizopodaceae</taxon>
        <taxon>Rhizopus</taxon>
    </lineage>
</organism>
<evidence type="ECO:0000313" key="18">
    <source>
        <dbReference type="EMBL" id="KAG1307409.1"/>
    </source>
</evidence>
<sequence>MTSYETRSTQNTRNKSSSFEQNDLKKLKSKHSSKLPTLKVLFSEWSDDDLLFVLEEANGDLDLAIDRISEGHANQWGEVKTKKSKKEAQKAKAATTTVSPHQQSSTITSYSPKPSTTPSSRTHHDRNKGKVPVTSSNRTRKINSGSSSWDNTNHKQQDSSASFGGSWASIARTNDTNEDVWDTPTANDQWTASSAPLQDNNDNSNDDQPKTWASLLKSKPKVEPENVDTNNNEPSVTQTKNNDWNTTTNNEDSWNNSTAKEEAWNADSWNTATTEHPSVDEWSTLANESSTKSTVKEQESSREEIEPANNKEEKTTRQEEPITLPTSDISALDVKFSSLNVEEEHVQTLKKESKDSNTKESVAEAPASTASNVVTGSDPNFVQPSYLKQQEAPASNVTATAAPPSAATYQHPQQQQLPQQVPQQQFPQQQQQSFGMDQLTSAYSSYLPNQPHTGISGFGMNPMSNLPDYGNYGTEAQRAAAAMGYYDPTAFSHHSPATSSSPYQARDKYTAAGETTGTTTTQSQTVPQQMYPTNLPYYQYYYMPNQYSAYQQSAYGQPFMNKSMYPNMYQHATTSTAAAGKPTSAAVAQSSPYGSPYGQQSQLYNQAMTSYDDLGISDYQKTMYGQQAQLQGFLGQQPSSGAQSTQSTQKSDISANRATAASQPASGQQSSTQLPQQMQHPYANNFFGQPQMFSYQQYPQYQQQPTATNRQQYWNQ</sequence>
<feature type="compositionally biased region" description="Polar residues" evidence="16">
    <location>
        <begin position="706"/>
        <end position="716"/>
    </location>
</feature>
<feature type="region of interest" description="Disordered" evidence="16">
    <location>
        <begin position="72"/>
        <end position="328"/>
    </location>
</feature>
<feature type="compositionally biased region" description="Polar residues" evidence="16">
    <location>
        <begin position="267"/>
        <end position="276"/>
    </location>
</feature>
<feature type="compositionally biased region" description="Low complexity" evidence="16">
    <location>
        <begin position="658"/>
        <end position="679"/>
    </location>
</feature>
<comment type="subcellular location">
    <subcellularLocation>
        <location evidence="3">Chromosome</location>
        <location evidence="3">Telomere</location>
    </subcellularLocation>
    <subcellularLocation>
        <location evidence="2">Cytoplasm</location>
    </subcellularLocation>
    <subcellularLocation>
        <location evidence="1">Nucleus</location>
    </subcellularLocation>
</comment>
<keyword evidence="15" id="KW-0539">Nucleus</keyword>
<dbReference type="GO" id="GO:0005737">
    <property type="term" value="C:cytoplasm"/>
    <property type="evidence" value="ECO:0007669"/>
    <property type="project" value="UniProtKB-SubCell"/>
</dbReference>
<feature type="compositionally biased region" description="Polar residues" evidence="16">
    <location>
        <begin position="1"/>
        <end position="21"/>
    </location>
</feature>
<dbReference type="EMBL" id="JAANQT010000951">
    <property type="protein sequence ID" value="KAG1307409.1"/>
    <property type="molecule type" value="Genomic_DNA"/>
</dbReference>
<evidence type="ECO:0000256" key="3">
    <source>
        <dbReference type="ARBA" id="ARBA00004574"/>
    </source>
</evidence>
<evidence type="ECO:0000256" key="5">
    <source>
        <dbReference type="ARBA" id="ARBA00020536"/>
    </source>
</evidence>
<dbReference type="AlphaFoldDB" id="A0A9P6X812"/>
<gene>
    <name evidence="18" type="ORF">G6F64_006837</name>
</gene>
<dbReference type="PANTHER" id="PTHR16308">
    <property type="entry name" value="UBIQUITIN ASSOCIATED PROTEIN 2-LIKE/LINGERER"/>
    <property type="match status" value="1"/>
</dbReference>
<evidence type="ECO:0000256" key="14">
    <source>
        <dbReference type="ARBA" id="ARBA00023204"/>
    </source>
</evidence>
<dbReference type="InterPro" id="IPR041803">
    <property type="entry name" value="DEF1_CUE"/>
</dbReference>
<evidence type="ECO:0000256" key="10">
    <source>
        <dbReference type="ARBA" id="ARBA00022786"/>
    </source>
</evidence>
<evidence type="ECO:0000256" key="13">
    <source>
        <dbReference type="ARBA" id="ARBA00023125"/>
    </source>
</evidence>
<dbReference type="GO" id="GO:0000781">
    <property type="term" value="C:chromosome, telomeric region"/>
    <property type="evidence" value="ECO:0007669"/>
    <property type="project" value="UniProtKB-SubCell"/>
</dbReference>
<feature type="region of interest" description="Disordered" evidence="16">
    <location>
        <begin position="346"/>
        <end position="435"/>
    </location>
</feature>
<evidence type="ECO:0000256" key="15">
    <source>
        <dbReference type="ARBA" id="ARBA00023242"/>
    </source>
</evidence>
<evidence type="ECO:0000259" key="17">
    <source>
        <dbReference type="PROSITE" id="PS51140"/>
    </source>
</evidence>
<evidence type="ECO:0000256" key="11">
    <source>
        <dbReference type="ARBA" id="ARBA00022843"/>
    </source>
</evidence>
<feature type="compositionally biased region" description="Polar residues" evidence="16">
    <location>
        <begin position="638"/>
        <end position="657"/>
    </location>
</feature>
<evidence type="ECO:0000256" key="7">
    <source>
        <dbReference type="ARBA" id="ARBA00022490"/>
    </source>
</evidence>
<comment type="caution">
    <text evidence="18">The sequence shown here is derived from an EMBL/GenBank/DDBJ whole genome shotgun (WGS) entry which is preliminary data.</text>
</comment>
<feature type="region of interest" description="Disordered" evidence="16">
    <location>
        <begin position="1"/>
        <end position="32"/>
    </location>
</feature>
<proteinExistence type="inferred from homology"/>
<dbReference type="GO" id="GO:0043130">
    <property type="term" value="F:ubiquitin binding"/>
    <property type="evidence" value="ECO:0007669"/>
    <property type="project" value="InterPro"/>
</dbReference>
<evidence type="ECO:0000256" key="16">
    <source>
        <dbReference type="SAM" id="MobiDB-lite"/>
    </source>
</evidence>
<feature type="compositionally biased region" description="Polar residues" evidence="16">
    <location>
        <begin position="368"/>
        <end position="388"/>
    </location>
</feature>
<keyword evidence="11" id="KW-0832">Ubl conjugation</keyword>
<keyword evidence="7" id="KW-0963">Cytoplasm</keyword>
<feature type="compositionally biased region" description="Basic and acidic residues" evidence="16">
    <location>
        <begin position="294"/>
        <end position="320"/>
    </location>
</feature>
<dbReference type="InterPro" id="IPR009060">
    <property type="entry name" value="UBA-like_sf"/>
</dbReference>
<feature type="region of interest" description="Disordered" evidence="16">
    <location>
        <begin position="635"/>
        <end position="686"/>
    </location>
</feature>
<evidence type="ECO:0000256" key="9">
    <source>
        <dbReference type="ARBA" id="ARBA00022763"/>
    </source>
</evidence>
<dbReference type="Pfam" id="PF02845">
    <property type="entry name" value="CUE"/>
    <property type="match status" value="1"/>
</dbReference>
<feature type="compositionally biased region" description="Basic and acidic residues" evidence="16">
    <location>
        <begin position="346"/>
        <end position="362"/>
    </location>
</feature>
<evidence type="ECO:0000256" key="4">
    <source>
        <dbReference type="ARBA" id="ARBA00005491"/>
    </source>
</evidence>
<dbReference type="InterPro" id="IPR051833">
    <property type="entry name" value="TC-DDR_regulator"/>
</dbReference>
<feature type="compositionally biased region" description="Polar residues" evidence="16">
    <location>
        <begin position="133"/>
        <end position="151"/>
    </location>
</feature>
<keyword evidence="19" id="KW-1185">Reference proteome</keyword>
<feature type="compositionally biased region" description="Polar residues" evidence="16">
    <location>
        <begin position="184"/>
        <end position="198"/>
    </location>
</feature>
<accession>A0A9P6X812</accession>
<dbReference type="GO" id="GO:0006281">
    <property type="term" value="P:DNA repair"/>
    <property type="evidence" value="ECO:0007669"/>
    <property type="project" value="UniProtKB-KW"/>
</dbReference>
<feature type="compositionally biased region" description="Polar residues" evidence="16">
    <location>
        <begin position="284"/>
        <end position="293"/>
    </location>
</feature>
<feature type="region of interest" description="Disordered" evidence="16">
    <location>
        <begin position="697"/>
        <end position="716"/>
    </location>
</feature>
<evidence type="ECO:0000256" key="1">
    <source>
        <dbReference type="ARBA" id="ARBA00004123"/>
    </source>
</evidence>
<evidence type="ECO:0000256" key="12">
    <source>
        <dbReference type="ARBA" id="ARBA00022895"/>
    </source>
</evidence>
<evidence type="ECO:0000256" key="2">
    <source>
        <dbReference type="ARBA" id="ARBA00004496"/>
    </source>
</evidence>
<dbReference type="GO" id="GO:0005634">
    <property type="term" value="C:nucleus"/>
    <property type="evidence" value="ECO:0007669"/>
    <property type="project" value="UniProtKB-SubCell"/>
</dbReference>
<keyword evidence="14" id="KW-0234">DNA repair</keyword>
<dbReference type="InterPro" id="IPR003892">
    <property type="entry name" value="CUE"/>
</dbReference>
<feature type="compositionally biased region" description="Low complexity" evidence="16">
    <location>
        <begin position="241"/>
        <end position="258"/>
    </location>
</feature>
<dbReference type="SUPFAM" id="SSF46934">
    <property type="entry name" value="UBA-like"/>
    <property type="match status" value="1"/>
</dbReference>
<keyword evidence="12" id="KW-0779">Telomere</keyword>
<feature type="compositionally biased region" description="Low complexity" evidence="16">
    <location>
        <begin position="392"/>
        <end position="432"/>
    </location>
</feature>
<evidence type="ECO:0000313" key="19">
    <source>
        <dbReference type="Proteomes" id="UP000716291"/>
    </source>
</evidence>
<dbReference type="CDD" id="cd14368">
    <property type="entry name" value="CUE_DEF1_like"/>
    <property type="match status" value="1"/>
</dbReference>
<protein>
    <recommendedName>
        <fullName evidence="5">RNA polymerase II degradation factor 1</fullName>
    </recommendedName>
</protein>
<evidence type="ECO:0000256" key="8">
    <source>
        <dbReference type="ARBA" id="ARBA00022553"/>
    </source>
</evidence>
<dbReference type="PANTHER" id="PTHR16308:SF13">
    <property type="entry name" value="PROTEIN LINGERER"/>
    <property type="match status" value="1"/>
</dbReference>
<keyword evidence="9" id="KW-0227">DNA damage</keyword>
<dbReference type="Proteomes" id="UP000716291">
    <property type="component" value="Unassembled WGS sequence"/>
</dbReference>
<dbReference type="GO" id="GO:0003677">
    <property type="term" value="F:DNA binding"/>
    <property type="evidence" value="ECO:0007669"/>
    <property type="project" value="UniProtKB-KW"/>
</dbReference>
<feature type="compositionally biased region" description="Polar residues" evidence="16">
    <location>
        <begin position="227"/>
        <end position="240"/>
    </location>
</feature>
<feature type="compositionally biased region" description="Low complexity" evidence="16">
    <location>
        <begin position="104"/>
        <end position="120"/>
    </location>
</feature>
<keyword evidence="6" id="KW-0158">Chromosome</keyword>
<dbReference type="PROSITE" id="PS51140">
    <property type="entry name" value="CUE"/>
    <property type="match status" value="1"/>
</dbReference>